<dbReference type="EMBL" id="JABBGA010000025">
    <property type="protein sequence ID" value="NML28318.1"/>
    <property type="molecule type" value="Genomic_DNA"/>
</dbReference>
<comment type="caution">
    <text evidence="4">The sequence shown here is derived from an EMBL/GenBank/DDBJ whole genome shotgun (WGS) entry which is preliminary data.</text>
</comment>
<name>A0A848G7S0_9RHOO</name>
<evidence type="ECO:0000256" key="1">
    <source>
        <dbReference type="ARBA" id="ARBA00023015"/>
    </source>
</evidence>
<dbReference type="GO" id="GO:0003700">
    <property type="term" value="F:DNA-binding transcription factor activity"/>
    <property type="evidence" value="ECO:0007669"/>
    <property type="project" value="InterPro"/>
</dbReference>
<protein>
    <submittedName>
        <fullName evidence="4">Helix-turn-helix transcriptional regulator</fullName>
    </submittedName>
</protein>
<dbReference type="Proteomes" id="UP000580043">
    <property type="component" value="Unassembled WGS sequence"/>
</dbReference>
<dbReference type="GO" id="GO:0043565">
    <property type="term" value="F:sequence-specific DNA binding"/>
    <property type="evidence" value="ECO:0007669"/>
    <property type="project" value="InterPro"/>
</dbReference>
<dbReference type="InterPro" id="IPR009057">
    <property type="entry name" value="Homeodomain-like_sf"/>
</dbReference>
<organism evidence="4 5">
    <name type="scientific">Zoogloea dura</name>
    <dbReference type="NCBI Taxonomy" id="2728840"/>
    <lineage>
        <taxon>Bacteria</taxon>
        <taxon>Pseudomonadati</taxon>
        <taxon>Pseudomonadota</taxon>
        <taxon>Betaproteobacteria</taxon>
        <taxon>Rhodocyclales</taxon>
        <taxon>Zoogloeaceae</taxon>
        <taxon>Zoogloea</taxon>
    </lineage>
</organism>
<reference evidence="4 5" key="1">
    <citation type="submission" date="2020-04" db="EMBL/GenBank/DDBJ databases">
        <title>Zoogloea sp. G-4-1-14 isolated from soil.</title>
        <authorList>
            <person name="Dahal R.H."/>
        </authorList>
    </citation>
    <scope>NUCLEOTIDE SEQUENCE [LARGE SCALE GENOMIC DNA]</scope>
    <source>
        <strain evidence="4 5">G-4-1-14</strain>
    </source>
</reference>
<dbReference type="PROSITE" id="PS01124">
    <property type="entry name" value="HTH_ARAC_FAMILY_2"/>
    <property type="match status" value="1"/>
</dbReference>
<evidence type="ECO:0000259" key="3">
    <source>
        <dbReference type="PROSITE" id="PS01124"/>
    </source>
</evidence>
<evidence type="ECO:0000256" key="2">
    <source>
        <dbReference type="ARBA" id="ARBA00023163"/>
    </source>
</evidence>
<sequence>MLKIAPPPPASGAAPLSATSSQLWLPRPALSSCVRAVMSRDTRGVALRAEERYNHFPATPACSLVWYFSGQAEVLRSHQPAREDSPGSPLPDRITFCGPFNRPVISRNPGPMHAMMLMLMPDALALMTGIDPGAYINRVVPAAEVLDPAWMAMCREVDKAADDDARVRIMATFLDPRWQQARPDADSPTRFFLDWSHNLALRAGTSGLGRSLRQVERRIKQWTGQPLRELRGLGRSEQAFFDAVVAGRSGNVNWSDVASNTGFADQSHLCRQTRRLTGFPPEELRRRIFADESFWAYRLWGFTESELPD</sequence>
<evidence type="ECO:0000313" key="4">
    <source>
        <dbReference type="EMBL" id="NML28318.1"/>
    </source>
</evidence>
<dbReference type="RefSeq" id="WP_169147847.1">
    <property type="nucleotide sequence ID" value="NZ_JABBGA010000025.1"/>
</dbReference>
<keyword evidence="2" id="KW-0804">Transcription</keyword>
<gene>
    <name evidence="4" type="ORF">HHL15_21380</name>
</gene>
<dbReference type="SMART" id="SM00342">
    <property type="entry name" value="HTH_ARAC"/>
    <property type="match status" value="1"/>
</dbReference>
<dbReference type="InterPro" id="IPR018060">
    <property type="entry name" value="HTH_AraC"/>
</dbReference>
<evidence type="ECO:0000313" key="5">
    <source>
        <dbReference type="Proteomes" id="UP000580043"/>
    </source>
</evidence>
<keyword evidence="5" id="KW-1185">Reference proteome</keyword>
<accession>A0A848G7S0</accession>
<feature type="domain" description="HTH araC/xylS-type" evidence="3">
    <location>
        <begin position="208"/>
        <end position="287"/>
    </location>
</feature>
<proteinExistence type="predicted"/>
<dbReference type="Gene3D" id="1.10.10.60">
    <property type="entry name" value="Homeodomain-like"/>
    <property type="match status" value="1"/>
</dbReference>
<keyword evidence="1" id="KW-0805">Transcription regulation</keyword>
<dbReference type="AlphaFoldDB" id="A0A848G7S0"/>
<dbReference type="SUPFAM" id="SSF46689">
    <property type="entry name" value="Homeodomain-like"/>
    <property type="match status" value="1"/>
</dbReference>